<accession>A0A1G6B1T4</accession>
<reference evidence="1 2" key="1">
    <citation type="submission" date="2016-10" db="EMBL/GenBank/DDBJ databases">
        <authorList>
            <person name="de Groot N.N."/>
        </authorList>
    </citation>
    <scope>NUCLEOTIDE SEQUENCE [LARGE SCALE GENOMIC DNA]</scope>
    <source>
        <strain evidence="1 2">DSM 3217</strain>
    </source>
</reference>
<evidence type="ECO:0000313" key="2">
    <source>
        <dbReference type="Proteomes" id="UP000199228"/>
    </source>
</evidence>
<organism evidence="1 2">
    <name type="scientific">Eubacterium oxidoreducens</name>
    <dbReference type="NCBI Taxonomy" id="1732"/>
    <lineage>
        <taxon>Bacteria</taxon>
        <taxon>Bacillati</taxon>
        <taxon>Bacillota</taxon>
        <taxon>Clostridia</taxon>
        <taxon>Eubacteriales</taxon>
        <taxon>Eubacteriaceae</taxon>
        <taxon>Eubacterium</taxon>
    </lineage>
</organism>
<dbReference type="EMBL" id="FMXR01000008">
    <property type="protein sequence ID" value="SDB14644.1"/>
    <property type="molecule type" value="Genomic_DNA"/>
</dbReference>
<dbReference type="Proteomes" id="UP000199228">
    <property type="component" value="Unassembled WGS sequence"/>
</dbReference>
<evidence type="ECO:0000313" key="1">
    <source>
        <dbReference type="EMBL" id="SDB14644.1"/>
    </source>
</evidence>
<protein>
    <recommendedName>
        <fullName evidence="3">Primase C terminal 1 (PriCT-1)</fullName>
    </recommendedName>
</protein>
<dbReference type="AlphaFoldDB" id="A0A1G6B1T4"/>
<evidence type="ECO:0008006" key="3">
    <source>
        <dbReference type="Google" id="ProtNLM"/>
    </source>
</evidence>
<dbReference type="RefSeq" id="WP_090172998.1">
    <property type="nucleotide sequence ID" value="NZ_FMXR01000008.1"/>
</dbReference>
<sequence>MRISEEYQRFATQRLAEDNFGINEALLKLFGTTEDGIFLINYFGHDEEVFDRHFPASTSKLCPKRPSTLNIGDVSSNYLPYKNMIMSPAIYRYSKSQRKYYPIFSNMMMVDIDDWEDVYEKEDLLLAFYEKYPFMRDLEPYAIIATGFKGAHVLFRFDENLLKKRKQSEKLQKLLAILLNGDLNHLGLEAAFRIPFSYNYKNGEERQTKMQINSDAKPLSVYNALSLARAMSDKVVYEETNDMDYVYYLADEYAHYYCDYDEDDNPIFPSTVLNAKQMYELRFGENLDYSIAKKVRYAPKRHKSNPNRYKKQTHLSVRSKLILNDVERWLSLQNYDIKGKRNLTLFILGLIHAKIARTQAEVFDILMRYNNSLKEPLRASEVRSLAKYCFRKQLHYSPKKIASLLGYSKEFMESSQIAYTKEQSFELYQNRQERAKNKRKNRTFKAKSKNINKIINIYKKMGDSDNAIKYMMKATSWCKKTVLKYIVVAKIKIAFKEKKITFLRAIYDLSLYLAWSYNEKLLLTG</sequence>
<proteinExistence type="predicted"/>
<gene>
    <name evidence="1" type="ORF">SAMN02910417_01064</name>
</gene>
<keyword evidence="2" id="KW-1185">Reference proteome</keyword>
<dbReference type="OrthoDB" id="2958653at2"/>
<name>A0A1G6B1T4_EUBOX</name>